<dbReference type="AlphaFoldDB" id="A0A317MUF3"/>
<dbReference type="RefSeq" id="WP_110018909.1">
    <property type="nucleotide sequence ID" value="NZ_QGTJ01000006.1"/>
</dbReference>
<dbReference type="InterPro" id="IPR012451">
    <property type="entry name" value="DUF1656"/>
</dbReference>
<evidence type="ECO:0000256" key="4">
    <source>
        <dbReference type="ARBA" id="ARBA00023136"/>
    </source>
</evidence>
<dbReference type="Proteomes" id="UP000246569">
    <property type="component" value="Unassembled WGS sequence"/>
</dbReference>
<evidence type="ECO:0000313" key="6">
    <source>
        <dbReference type="EMBL" id="PWV61239.1"/>
    </source>
</evidence>
<protein>
    <submittedName>
        <fullName evidence="6">Uncharacterized protein DUF1656</fullName>
    </submittedName>
</protein>
<accession>A0A317MUF3</accession>
<dbReference type="Pfam" id="PF07869">
    <property type="entry name" value="DUF1656"/>
    <property type="match status" value="1"/>
</dbReference>
<reference evidence="6 7" key="1">
    <citation type="submission" date="2018-05" db="EMBL/GenBank/DDBJ databases">
        <title>Genomic Encyclopedia of Type Strains, Phase IV (KMG-IV): sequencing the most valuable type-strain genomes for metagenomic binning, comparative biology and taxonomic classification.</title>
        <authorList>
            <person name="Goeker M."/>
        </authorList>
    </citation>
    <scope>NUCLEOTIDE SEQUENCE [LARGE SCALE GENOMIC DNA]</scope>
    <source>
        <strain evidence="6 7">DSM 23606</strain>
    </source>
</reference>
<evidence type="ECO:0000256" key="5">
    <source>
        <dbReference type="SAM" id="Phobius"/>
    </source>
</evidence>
<keyword evidence="2 5" id="KW-0812">Transmembrane</keyword>
<comment type="caution">
    <text evidence="6">The sequence shown here is derived from an EMBL/GenBank/DDBJ whole genome shotgun (WGS) entry which is preliminary data.</text>
</comment>
<keyword evidence="4 5" id="KW-0472">Membrane</keyword>
<feature type="transmembrane region" description="Helical" evidence="5">
    <location>
        <begin position="40"/>
        <end position="62"/>
    </location>
</feature>
<feature type="transmembrane region" description="Helical" evidence="5">
    <location>
        <begin position="6"/>
        <end position="28"/>
    </location>
</feature>
<gene>
    <name evidence="6" type="ORF">C7443_106253</name>
</gene>
<keyword evidence="1" id="KW-1003">Cell membrane</keyword>
<dbReference type="EMBL" id="QGTJ01000006">
    <property type="protein sequence ID" value="PWV61239.1"/>
    <property type="molecule type" value="Genomic_DNA"/>
</dbReference>
<evidence type="ECO:0000256" key="2">
    <source>
        <dbReference type="ARBA" id="ARBA00022692"/>
    </source>
</evidence>
<evidence type="ECO:0000256" key="1">
    <source>
        <dbReference type="ARBA" id="ARBA00022475"/>
    </source>
</evidence>
<proteinExistence type="predicted"/>
<organism evidence="6 7">
    <name type="scientific">Plasticicumulans acidivorans</name>
    <dbReference type="NCBI Taxonomy" id="886464"/>
    <lineage>
        <taxon>Bacteria</taxon>
        <taxon>Pseudomonadati</taxon>
        <taxon>Pseudomonadota</taxon>
        <taxon>Gammaproteobacteria</taxon>
        <taxon>Candidatus Competibacteraceae</taxon>
        <taxon>Plasticicumulans</taxon>
    </lineage>
</organism>
<name>A0A317MUF3_9GAMM</name>
<evidence type="ECO:0000256" key="3">
    <source>
        <dbReference type="ARBA" id="ARBA00022989"/>
    </source>
</evidence>
<evidence type="ECO:0000313" key="7">
    <source>
        <dbReference type="Proteomes" id="UP000246569"/>
    </source>
</evidence>
<keyword evidence="7" id="KW-1185">Reference proteome</keyword>
<sequence>MLKEINIFGIVFAPFAWHLLLALPPFLLCRWLLARRGWLFKVWHTGLFELALYIIILSLVVYQ</sequence>
<keyword evidence="3 5" id="KW-1133">Transmembrane helix</keyword>